<name>A0A7H1NQQ7_9PROT</name>
<dbReference type="RefSeq" id="WP_203414479.1">
    <property type="nucleotide sequence ID" value="NZ_CP060244.1"/>
</dbReference>
<dbReference type="Proteomes" id="UP000516349">
    <property type="component" value="Chromosome"/>
</dbReference>
<proteinExistence type="predicted"/>
<dbReference type="EMBL" id="CP060244">
    <property type="protein sequence ID" value="QNT78117.1"/>
    <property type="molecule type" value="Genomic_DNA"/>
</dbReference>
<gene>
    <name evidence="1" type="ORF">JGUZn3_08850</name>
</gene>
<sequence length="66" mass="7507">MTGSTIERAIKSCLLKNRFKKNSAFKHSPDKNKEEELSQLIEPTNKAETTTFAQMEREPLPLRGVS</sequence>
<keyword evidence="2" id="KW-1185">Reference proteome</keyword>
<reference evidence="1 2" key="1">
    <citation type="submission" date="2020-08" db="EMBL/GenBank/DDBJ databases">
        <title>Complete genome sequence of Entomobacter blattae G55GP.</title>
        <authorList>
            <person name="Poehlein A."/>
            <person name="Guzman J."/>
            <person name="Daniel R."/>
            <person name="Vilcinskas A."/>
        </authorList>
    </citation>
    <scope>NUCLEOTIDE SEQUENCE [LARGE SCALE GENOMIC DNA]</scope>
    <source>
        <strain evidence="1 2">G55GP</strain>
    </source>
</reference>
<organism evidence="1 2">
    <name type="scientific">Entomobacter blattae</name>
    <dbReference type="NCBI Taxonomy" id="2762277"/>
    <lineage>
        <taxon>Bacteria</taxon>
        <taxon>Pseudomonadati</taxon>
        <taxon>Pseudomonadota</taxon>
        <taxon>Alphaproteobacteria</taxon>
        <taxon>Acetobacterales</taxon>
        <taxon>Acetobacteraceae</taxon>
        <taxon>Entomobacter</taxon>
    </lineage>
</organism>
<dbReference type="AlphaFoldDB" id="A0A7H1NQQ7"/>
<evidence type="ECO:0000313" key="1">
    <source>
        <dbReference type="EMBL" id="QNT78117.1"/>
    </source>
</evidence>
<accession>A0A7H1NQQ7</accession>
<evidence type="ECO:0000313" key="2">
    <source>
        <dbReference type="Proteomes" id="UP000516349"/>
    </source>
</evidence>
<dbReference type="KEGG" id="ebla:JGUZn3_08850"/>
<protein>
    <submittedName>
        <fullName evidence="1">Uncharacterized protein</fullName>
    </submittedName>
</protein>